<evidence type="ECO:0000256" key="2">
    <source>
        <dbReference type="SAM" id="MobiDB-lite"/>
    </source>
</evidence>
<sequence>MIVAMELYYNSETRTEDEEAIIDVVSVKTGKKQLSFAKQIARFDLESQRKEKYEDSDEDALPVSRRPRGRPPGPSKRRANRSGPAPKRTRIQNHSDHQQPEQPFTTSCQYQNSMRQCALQRHSFEDTEKRRLHNNMERQRRINMKESYEQLRMQVPAVAGNDRASKVSILKQGAMFINSLTEIGNTLKTNVTYLRQQNEMLKRKLQQQKQIFNNTVGKLSSSS</sequence>
<dbReference type="InterPro" id="IPR002418">
    <property type="entry name" value="Tscrpt_reg_Myc"/>
</dbReference>
<dbReference type="GO" id="GO:0003700">
    <property type="term" value="F:DNA-binding transcription factor activity"/>
    <property type="evidence" value="ECO:0007669"/>
    <property type="project" value="InterPro"/>
</dbReference>
<gene>
    <name evidence="4" type="ORF">ALC57_15015</name>
</gene>
<evidence type="ECO:0000259" key="3">
    <source>
        <dbReference type="PROSITE" id="PS50888"/>
    </source>
</evidence>
<dbReference type="EMBL" id="KQ980801">
    <property type="protein sequence ID" value="KYN12800.1"/>
    <property type="molecule type" value="Genomic_DNA"/>
</dbReference>
<evidence type="ECO:0000313" key="5">
    <source>
        <dbReference type="Proteomes" id="UP000078492"/>
    </source>
</evidence>
<dbReference type="AlphaFoldDB" id="A0A151IXH0"/>
<feature type="domain" description="BHLH" evidence="3">
    <location>
        <begin position="128"/>
        <end position="180"/>
    </location>
</feature>
<evidence type="ECO:0000313" key="4">
    <source>
        <dbReference type="EMBL" id="KYN12800.1"/>
    </source>
</evidence>
<keyword evidence="1" id="KW-0238">DNA-binding</keyword>
<dbReference type="SMART" id="SM00353">
    <property type="entry name" value="HLH"/>
    <property type="match status" value="1"/>
</dbReference>
<accession>A0A151IXH0</accession>
<proteinExistence type="predicted"/>
<feature type="region of interest" description="Disordered" evidence="2">
    <location>
        <begin position="46"/>
        <end position="105"/>
    </location>
</feature>
<dbReference type="STRING" id="471704.A0A151IXH0"/>
<name>A0A151IXH0_9HYME</name>
<dbReference type="CDD" id="cd11400">
    <property type="entry name" value="bHLHzip_Myc"/>
    <property type="match status" value="1"/>
</dbReference>
<dbReference type="InterPro" id="IPR050433">
    <property type="entry name" value="Myc_transcription_factors"/>
</dbReference>
<dbReference type="PROSITE" id="PS50888">
    <property type="entry name" value="BHLH"/>
    <property type="match status" value="1"/>
</dbReference>
<feature type="compositionally biased region" description="Basic residues" evidence="2">
    <location>
        <begin position="65"/>
        <end position="80"/>
    </location>
</feature>
<dbReference type="Proteomes" id="UP000078492">
    <property type="component" value="Unassembled WGS sequence"/>
</dbReference>
<dbReference type="GO" id="GO:0003677">
    <property type="term" value="F:DNA binding"/>
    <property type="evidence" value="ECO:0007669"/>
    <property type="project" value="UniProtKB-KW"/>
</dbReference>
<dbReference type="Gene3D" id="4.10.280.10">
    <property type="entry name" value="Helix-loop-helix DNA-binding domain"/>
    <property type="match status" value="1"/>
</dbReference>
<dbReference type="PRINTS" id="PR00044">
    <property type="entry name" value="LEUZIPPRMYC"/>
</dbReference>
<dbReference type="PANTHER" id="PTHR45851">
    <property type="entry name" value="MYC PROTO-ONCOGENE"/>
    <property type="match status" value="1"/>
</dbReference>
<dbReference type="SUPFAM" id="SSF47459">
    <property type="entry name" value="HLH, helix-loop-helix DNA-binding domain"/>
    <property type="match status" value="1"/>
</dbReference>
<evidence type="ECO:0000256" key="1">
    <source>
        <dbReference type="ARBA" id="ARBA00023125"/>
    </source>
</evidence>
<dbReference type="FunFam" id="4.10.280.10:FF:000019">
    <property type="entry name" value="Myc proto-oncogene protein"/>
    <property type="match status" value="1"/>
</dbReference>
<protein>
    <submittedName>
        <fullName evidence="4">Myc proto-oncogene protein</fullName>
    </submittedName>
</protein>
<dbReference type="InterPro" id="IPR036638">
    <property type="entry name" value="HLH_DNA-bd_sf"/>
</dbReference>
<keyword evidence="5" id="KW-1185">Reference proteome</keyword>
<dbReference type="InterPro" id="IPR011598">
    <property type="entry name" value="bHLH_dom"/>
</dbReference>
<dbReference type="Pfam" id="PF00010">
    <property type="entry name" value="HLH"/>
    <property type="match status" value="1"/>
</dbReference>
<reference evidence="4 5" key="1">
    <citation type="submission" date="2015-09" db="EMBL/GenBank/DDBJ databases">
        <title>Trachymyrmex cornetzi WGS genome.</title>
        <authorList>
            <person name="Nygaard S."/>
            <person name="Hu H."/>
            <person name="Boomsma J."/>
            <person name="Zhang G."/>
        </authorList>
    </citation>
    <scope>NUCLEOTIDE SEQUENCE [LARGE SCALE GENOMIC DNA]</scope>
    <source>
        <strain evidence="4">Tcor2-1</strain>
        <tissue evidence="4">Whole body</tissue>
    </source>
</reference>
<dbReference type="GO" id="GO:0046983">
    <property type="term" value="F:protein dimerization activity"/>
    <property type="evidence" value="ECO:0007669"/>
    <property type="project" value="InterPro"/>
</dbReference>
<organism evidence="4 5">
    <name type="scientific">Trachymyrmex cornetzi</name>
    <dbReference type="NCBI Taxonomy" id="471704"/>
    <lineage>
        <taxon>Eukaryota</taxon>
        <taxon>Metazoa</taxon>
        <taxon>Ecdysozoa</taxon>
        <taxon>Arthropoda</taxon>
        <taxon>Hexapoda</taxon>
        <taxon>Insecta</taxon>
        <taxon>Pterygota</taxon>
        <taxon>Neoptera</taxon>
        <taxon>Endopterygota</taxon>
        <taxon>Hymenoptera</taxon>
        <taxon>Apocrita</taxon>
        <taxon>Aculeata</taxon>
        <taxon>Formicoidea</taxon>
        <taxon>Formicidae</taxon>
        <taxon>Myrmicinae</taxon>
        <taxon>Trachymyrmex</taxon>
    </lineage>
</organism>